<dbReference type="EMBL" id="LJCQ01000294">
    <property type="protein sequence ID" value="KPV46133.1"/>
    <property type="molecule type" value="Genomic_DNA"/>
</dbReference>
<proteinExistence type="inferred from homology"/>
<organism evidence="10 11">
    <name type="scientific">Acidiplasma aeolicum</name>
    <dbReference type="NCBI Taxonomy" id="507754"/>
    <lineage>
        <taxon>Archaea</taxon>
        <taxon>Methanobacteriati</taxon>
        <taxon>Thermoplasmatota</taxon>
        <taxon>Thermoplasmata</taxon>
        <taxon>Thermoplasmatales</taxon>
        <taxon>Ferroplasmaceae</taxon>
        <taxon>Acidiplasma</taxon>
    </lineage>
</organism>
<dbReference type="NCBIfam" id="TIGR01662">
    <property type="entry name" value="HAD-SF-IIIA"/>
    <property type="match status" value="1"/>
</dbReference>
<dbReference type="PANTHER" id="PTHR42891:SF1">
    <property type="entry name" value="D-GLYCERO-BETA-D-MANNO-HEPTOSE-1,7-BISPHOSPHATE 7-PHOSPHATASE"/>
    <property type="match status" value="1"/>
</dbReference>
<dbReference type="CDD" id="cd07503">
    <property type="entry name" value="HAD_HisB-N"/>
    <property type="match status" value="1"/>
</dbReference>
<dbReference type="InterPro" id="IPR004446">
    <property type="entry name" value="Heptose_bisP_phosphatase"/>
</dbReference>
<comment type="similarity">
    <text evidence="3">Belongs to the GmhB family.</text>
</comment>
<evidence type="ECO:0000256" key="5">
    <source>
        <dbReference type="ARBA" id="ARBA00022490"/>
    </source>
</evidence>
<keyword evidence="5" id="KW-0963">Cytoplasm</keyword>
<dbReference type="PIRSF" id="PIRSF004682">
    <property type="entry name" value="GmhB"/>
    <property type="match status" value="1"/>
</dbReference>
<reference evidence="10 11" key="1">
    <citation type="submission" date="2015-09" db="EMBL/GenBank/DDBJ databases">
        <title>Draft genome sequence of Acidiplasma aeolicum DSM 18409.</title>
        <authorList>
            <person name="Hemp J."/>
        </authorList>
    </citation>
    <scope>NUCLEOTIDE SEQUENCE [LARGE SCALE GENOMIC DNA]</scope>
    <source>
        <strain evidence="10 11">V</strain>
    </source>
</reference>
<dbReference type="PANTHER" id="PTHR42891">
    <property type="entry name" value="D-GLYCERO-BETA-D-MANNO-HEPTOSE-1,7-BISPHOSPHATE 7-PHOSPHATASE"/>
    <property type="match status" value="1"/>
</dbReference>
<dbReference type="GO" id="GO:0005975">
    <property type="term" value="P:carbohydrate metabolic process"/>
    <property type="evidence" value="ECO:0007669"/>
    <property type="project" value="InterPro"/>
</dbReference>
<gene>
    <name evidence="10" type="ORF">SE19_06895</name>
</gene>
<dbReference type="Pfam" id="PF08645">
    <property type="entry name" value="PNK3P"/>
    <property type="match status" value="1"/>
</dbReference>
<evidence type="ECO:0000256" key="7">
    <source>
        <dbReference type="ARBA" id="ARBA00022801"/>
    </source>
</evidence>
<accession>A0A0N8PQ49</accession>
<dbReference type="InterPro" id="IPR036412">
    <property type="entry name" value="HAD-like_sf"/>
</dbReference>
<dbReference type="GO" id="GO:0046872">
    <property type="term" value="F:metal ion binding"/>
    <property type="evidence" value="ECO:0007669"/>
    <property type="project" value="UniProtKB-KW"/>
</dbReference>
<evidence type="ECO:0000256" key="3">
    <source>
        <dbReference type="ARBA" id="ARBA00005628"/>
    </source>
</evidence>
<comment type="cofactor">
    <cofactor evidence="1">
        <name>Mg(2+)</name>
        <dbReference type="ChEBI" id="CHEBI:18420"/>
    </cofactor>
</comment>
<name>A0A0N8PQ49_9ARCH</name>
<protein>
    <recommendedName>
        <fullName evidence="9">D,D-heptose 1,7-bisphosphate phosphatase</fullName>
    </recommendedName>
</protein>
<evidence type="ECO:0000313" key="10">
    <source>
        <dbReference type="EMBL" id="KPV46133.1"/>
    </source>
</evidence>
<evidence type="ECO:0000256" key="6">
    <source>
        <dbReference type="ARBA" id="ARBA00022723"/>
    </source>
</evidence>
<evidence type="ECO:0000256" key="8">
    <source>
        <dbReference type="ARBA" id="ARBA00023277"/>
    </source>
</evidence>
<dbReference type="InterPro" id="IPR006543">
    <property type="entry name" value="Histidinol-phos"/>
</dbReference>
<dbReference type="GO" id="GO:0005737">
    <property type="term" value="C:cytoplasm"/>
    <property type="evidence" value="ECO:0007669"/>
    <property type="project" value="UniProtKB-SubCell"/>
</dbReference>
<comment type="subcellular location">
    <subcellularLocation>
        <location evidence="2">Cytoplasm</location>
    </subcellularLocation>
</comment>
<sequence length="151" mass="17447">MKRAVFLDRDGTINYDKGYTYKLEDLKIYDDIIPILKKYYDSGYIIIVISNQSGINRGYFTVNDMKKFNDGIKRIFMEHGIVISDFYFCPHKPEENCECRKPKTGMVEQAVKKYGIDLKNSIVIGDRDDIDGELARNLGIKFIKVHGYSAP</sequence>
<comment type="subunit">
    <text evidence="4">Monomer.</text>
</comment>
<dbReference type="NCBIfam" id="TIGR01656">
    <property type="entry name" value="Histidinol-ppas"/>
    <property type="match status" value="1"/>
</dbReference>
<dbReference type="InterPro" id="IPR013954">
    <property type="entry name" value="PNK3P"/>
</dbReference>
<evidence type="ECO:0000313" key="11">
    <source>
        <dbReference type="Proteomes" id="UP000050515"/>
    </source>
</evidence>
<keyword evidence="6" id="KW-0479">Metal-binding</keyword>
<evidence type="ECO:0000256" key="4">
    <source>
        <dbReference type="ARBA" id="ARBA00011245"/>
    </source>
</evidence>
<dbReference type="InterPro" id="IPR023214">
    <property type="entry name" value="HAD_sf"/>
</dbReference>
<dbReference type="SUPFAM" id="SSF56784">
    <property type="entry name" value="HAD-like"/>
    <property type="match status" value="1"/>
</dbReference>
<dbReference type="Gene3D" id="3.40.50.1000">
    <property type="entry name" value="HAD superfamily/HAD-like"/>
    <property type="match status" value="1"/>
</dbReference>
<evidence type="ECO:0000256" key="2">
    <source>
        <dbReference type="ARBA" id="ARBA00004496"/>
    </source>
</evidence>
<dbReference type="GO" id="GO:0016791">
    <property type="term" value="F:phosphatase activity"/>
    <property type="evidence" value="ECO:0007669"/>
    <property type="project" value="InterPro"/>
</dbReference>
<dbReference type="InterPro" id="IPR006549">
    <property type="entry name" value="HAD-SF_hydro_IIIA"/>
</dbReference>
<evidence type="ECO:0000256" key="1">
    <source>
        <dbReference type="ARBA" id="ARBA00001946"/>
    </source>
</evidence>
<evidence type="ECO:0000256" key="9">
    <source>
        <dbReference type="ARBA" id="ARBA00031828"/>
    </source>
</evidence>
<keyword evidence="7" id="KW-0378">Hydrolase</keyword>
<comment type="caution">
    <text evidence="10">The sequence shown here is derived from an EMBL/GenBank/DDBJ whole genome shotgun (WGS) entry which is preliminary data.</text>
</comment>
<keyword evidence="8" id="KW-0119">Carbohydrate metabolism</keyword>
<dbReference type="RefSeq" id="WP_054964367.1">
    <property type="nucleotide sequence ID" value="NZ_LJCQ01000294.1"/>
</dbReference>
<dbReference type="AlphaFoldDB" id="A0A0N8PQ49"/>
<dbReference type="Proteomes" id="UP000050515">
    <property type="component" value="Unassembled WGS sequence"/>
</dbReference>
<dbReference type="PATRIC" id="fig|507754.4.peg.291"/>